<evidence type="ECO:0000313" key="2">
    <source>
        <dbReference type="Proteomes" id="UP001185737"/>
    </source>
</evidence>
<comment type="caution">
    <text evidence="1">The sequence shown here is derived from an EMBL/GenBank/DDBJ whole genome shotgun (WGS) entry which is preliminary data.</text>
</comment>
<dbReference type="Proteomes" id="UP001185737">
    <property type="component" value="Unassembled WGS sequence"/>
</dbReference>
<gene>
    <name evidence="1" type="ORF">R3Q59_20955</name>
</gene>
<reference evidence="1 2" key="1">
    <citation type="submission" date="2023-10" db="EMBL/GenBank/DDBJ databases">
        <title>Development of a sustainable strategy for remediation of hydrocarbon-contaminated territories based on the waste exchange concept.</title>
        <authorList>
            <person name="Krivoruchko A."/>
        </authorList>
    </citation>
    <scope>NUCLEOTIDE SEQUENCE [LARGE SCALE GENOMIC DNA]</scope>
    <source>
        <strain evidence="1 2">IEGM 60</strain>
    </source>
</reference>
<keyword evidence="2" id="KW-1185">Reference proteome</keyword>
<name>A0ABU4CI35_RHOJO</name>
<dbReference type="RefSeq" id="WP_280779455.1">
    <property type="nucleotide sequence ID" value="NZ_JAWLKA010000012.1"/>
</dbReference>
<sequence>MALFACPATSGDPHGNRIAEHGLVDLDPGPGLLVGRMPPSSISPPAFEIFGPMQSATSCAEAKAMSSSCWASSSTMIGYGQRWRRRAARLT</sequence>
<evidence type="ECO:0000313" key="1">
    <source>
        <dbReference type="EMBL" id="MDV6282977.1"/>
    </source>
</evidence>
<accession>A0ABU4CI35</accession>
<dbReference type="EMBL" id="JAWLKA010000012">
    <property type="protein sequence ID" value="MDV6282977.1"/>
    <property type="molecule type" value="Genomic_DNA"/>
</dbReference>
<proteinExistence type="predicted"/>
<organism evidence="1 2">
    <name type="scientific">Rhodococcus jostii</name>
    <dbReference type="NCBI Taxonomy" id="132919"/>
    <lineage>
        <taxon>Bacteria</taxon>
        <taxon>Bacillati</taxon>
        <taxon>Actinomycetota</taxon>
        <taxon>Actinomycetes</taxon>
        <taxon>Mycobacteriales</taxon>
        <taxon>Nocardiaceae</taxon>
        <taxon>Rhodococcus</taxon>
    </lineage>
</organism>
<protein>
    <submittedName>
        <fullName evidence="1">Uncharacterized protein</fullName>
    </submittedName>
</protein>